<dbReference type="Proteomes" id="UP000285138">
    <property type="component" value="Unassembled WGS sequence"/>
</dbReference>
<keyword evidence="1" id="KW-1133">Transmembrane helix</keyword>
<feature type="transmembrane region" description="Helical" evidence="1">
    <location>
        <begin position="99"/>
        <end position="116"/>
    </location>
</feature>
<evidence type="ECO:0000313" key="2">
    <source>
        <dbReference type="EMBL" id="RQD75498.1"/>
    </source>
</evidence>
<evidence type="ECO:0000256" key="1">
    <source>
        <dbReference type="SAM" id="Phobius"/>
    </source>
</evidence>
<feature type="transmembrane region" description="Helical" evidence="1">
    <location>
        <begin position="6"/>
        <end position="28"/>
    </location>
</feature>
<feature type="transmembrane region" description="Helical" evidence="1">
    <location>
        <begin position="74"/>
        <end position="92"/>
    </location>
</feature>
<proteinExistence type="predicted"/>
<reference evidence="2 3" key="1">
    <citation type="submission" date="2018-08" db="EMBL/GenBank/DDBJ databases">
        <title>The metabolism and importance of syntrophic acetate oxidation coupled to methane or sulfide production in haloalkaline environments.</title>
        <authorList>
            <person name="Timmers P.H.A."/>
            <person name="Vavourakis C.D."/>
            <person name="Sorokin D.Y."/>
            <person name="Sinninghe Damste J.S."/>
            <person name="Muyzer G."/>
            <person name="Stams A.J.M."/>
            <person name="Plugge C.M."/>
        </authorList>
    </citation>
    <scope>NUCLEOTIDE SEQUENCE [LARGE SCALE GENOMIC DNA]</scope>
    <source>
        <strain evidence="2">MSAO_Bac1</strain>
    </source>
</reference>
<protein>
    <submittedName>
        <fullName evidence="2">Uncharacterized protein</fullName>
    </submittedName>
</protein>
<comment type="caution">
    <text evidence="2">The sequence shown here is derived from an EMBL/GenBank/DDBJ whole genome shotgun (WGS) entry which is preliminary data.</text>
</comment>
<name>A0A424YDY6_9FIRM</name>
<keyword evidence="1" id="KW-0812">Transmembrane</keyword>
<keyword evidence="1" id="KW-0472">Membrane</keyword>
<accession>A0A424YDY6</accession>
<organism evidence="2 3">
    <name type="scientific">Candidatus Syntrophonatronum acetioxidans</name>
    <dbReference type="NCBI Taxonomy" id="1795816"/>
    <lineage>
        <taxon>Bacteria</taxon>
        <taxon>Bacillati</taxon>
        <taxon>Bacillota</taxon>
        <taxon>Clostridia</taxon>
        <taxon>Eubacteriales</taxon>
        <taxon>Syntrophomonadaceae</taxon>
        <taxon>Candidatus Syntrophonatronum</taxon>
    </lineage>
</organism>
<evidence type="ECO:0000313" key="3">
    <source>
        <dbReference type="Proteomes" id="UP000285138"/>
    </source>
</evidence>
<feature type="transmembrane region" description="Helical" evidence="1">
    <location>
        <begin position="49"/>
        <end position="68"/>
    </location>
</feature>
<dbReference type="AlphaFoldDB" id="A0A424YDY6"/>
<dbReference type="EMBL" id="QZAA01000156">
    <property type="protein sequence ID" value="RQD75498.1"/>
    <property type="molecule type" value="Genomic_DNA"/>
</dbReference>
<gene>
    <name evidence="2" type="ORF">D5R97_05780</name>
</gene>
<sequence>MIIKVLAAVFAGYECYKMLNAGAFIGLIKRIRSGIEEPEKEKPIKDDPFFQRVFIIEGAYIVFSLGLLFTEYRYFTLALIFLSIILLLMEIITGISKGVFALSSAICALLLMTIILL</sequence>